<gene>
    <name evidence="1" type="ORF">Q428_07395</name>
</gene>
<organism evidence="1 2">
    <name type="scientific">Fervidicella metallireducens AeB</name>
    <dbReference type="NCBI Taxonomy" id="1403537"/>
    <lineage>
        <taxon>Bacteria</taxon>
        <taxon>Bacillati</taxon>
        <taxon>Bacillota</taxon>
        <taxon>Clostridia</taxon>
        <taxon>Eubacteriales</taxon>
        <taxon>Clostridiaceae</taxon>
        <taxon>Fervidicella</taxon>
    </lineage>
</organism>
<sequence>MKFIKLILTILIVAFVSIFGMLLYASNVTENKYQEAKNYIVKGDWISALNLMEQVTHYKDSEELYSYIYPHKLFFEKYETYNEEVKGYKKALLYIDKKEILLKEAKNPEYYKDIMELRKVINFKLKELNEKIKFEATDKTLNEIKNLIQQKNYDKAIEKLNEVNGRMYSAQKEQISNYIELLLFIKNSQNNIEGSKNDKKLTKTNMIDLKELKKIVAKLNPDYQGTLSDEIKIEVEKYIPSEQWVQLYNEKPTTDKIIMLNVGMKRDDLILNMGNPDRTEFISNKYGIFEIMYYKDFTIYLNNNVVTVING</sequence>
<dbReference type="Proteomes" id="UP000019681">
    <property type="component" value="Unassembled WGS sequence"/>
</dbReference>
<accession>A0A017RXE4</accession>
<keyword evidence="2" id="KW-1185">Reference proteome</keyword>
<evidence type="ECO:0000313" key="1">
    <source>
        <dbReference type="EMBL" id="EYE88585.1"/>
    </source>
</evidence>
<protein>
    <submittedName>
        <fullName evidence="1">Uncharacterized protein</fullName>
    </submittedName>
</protein>
<dbReference type="AlphaFoldDB" id="A0A017RXE4"/>
<dbReference type="RefSeq" id="WP_035379516.1">
    <property type="nucleotide sequence ID" value="NZ_AZQP01000018.1"/>
</dbReference>
<proteinExistence type="predicted"/>
<dbReference type="EMBL" id="AZQP01000018">
    <property type="protein sequence ID" value="EYE88585.1"/>
    <property type="molecule type" value="Genomic_DNA"/>
</dbReference>
<name>A0A017RXE4_9CLOT</name>
<dbReference type="STRING" id="1403537.Q428_07395"/>
<comment type="caution">
    <text evidence="1">The sequence shown here is derived from an EMBL/GenBank/DDBJ whole genome shotgun (WGS) entry which is preliminary data.</text>
</comment>
<reference evidence="1 2" key="1">
    <citation type="journal article" date="2014" name="Genome Announc.">
        <title>Draft Genome Sequence of Fervidicella metallireducens Strain AeBT, an Iron-Reducing Thermoanaerobe from the Great Artesian Basin.</title>
        <authorList>
            <person name="Patel B.K."/>
        </authorList>
    </citation>
    <scope>NUCLEOTIDE SEQUENCE [LARGE SCALE GENOMIC DNA]</scope>
    <source>
        <strain evidence="1 2">AeB</strain>
    </source>
</reference>
<evidence type="ECO:0000313" key="2">
    <source>
        <dbReference type="Proteomes" id="UP000019681"/>
    </source>
</evidence>
<dbReference type="OrthoDB" id="1951711at2"/>